<dbReference type="PROSITE" id="PS50893">
    <property type="entry name" value="ABC_TRANSPORTER_2"/>
    <property type="match status" value="1"/>
</dbReference>
<organism evidence="6 7">
    <name type="scientific">Pantoea allii</name>
    <dbReference type="NCBI Taxonomy" id="574096"/>
    <lineage>
        <taxon>Bacteria</taxon>
        <taxon>Pseudomonadati</taxon>
        <taxon>Pseudomonadota</taxon>
        <taxon>Gammaproteobacteria</taxon>
        <taxon>Enterobacterales</taxon>
        <taxon>Erwiniaceae</taxon>
        <taxon>Pantoea</taxon>
    </lineage>
</organism>
<dbReference type="InterPro" id="IPR003439">
    <property type="entry name" value="ABC_transporter-like_ATP-bd"/>
</dbReference>
<keyword evidence="3" id="KW-0547">Nucleotide-binding</keyword>
<sequence length="273" mass="29643">MSPTIVVSDLSVTYRNGHTALHNASFSVPAGSIAALVGVNGSGKSTLFKAMMGFVPAHAGQISILGMPTRKALRRSLVAYVPQAEEVDWSFPVLVDDVVMMGRYGHMGLMRRPKQHDRDRVTDALARVDMLAFRERQIGELSGGQKKRVFLARAIAQQGEVILLDEPFTGVDVQTEAKIISLLRELRDEGKTMLVSTHNLGSVTEFCDYTVMVKGTILASGPTATTFTPENLERAFSGVLRHVMIDDGHSQVITDSERPVIAPACANPSRGQP</sequence>
<evidence type="ECO:0000313" key="7">
    <source>
        <dbReference type="Proteomes" id="UP000245981"/>
    </source>
</evidence>
<dbReference type="EMBL" id="QGHF01000007">
    <property type="protein sequence ID" value="PWK95714.1"/>
    <property type="molecule type" value="Genomic_DNA"/>
</dbReference>
<dbReference type="CDD" id="cd03235">
    <property type="entry name" value="ABC_Metallic_Cations"/>
    <property type="match status" value="1"/>
</dbReference>
<accession>A0A2V2B8X2</accession>
<evidence type="ECO:0000313" key="6">
    <source>
        <dbReference type="EMBL" id="PWK95714.1"/>
    </source>
</evidence>
<dbReference type="GO" id="GO:0016887">
    <property type="term" value="F:ATP hydrolysis activity"/>
    <property type="evidence" value="ECO:0007669"/>
    <property type="project" value="InterPro"/>
</dbReference>
<dbReference type="InterPro" id="IPR003593">
    <property type="entry name" value="AAA+_ATPase"/>
</dbReference>
<dbReference type="Proteomes" id="UP000245981">
    <property type="component" value="Unassembled WGS sequence"/>
</dbReference>
<evidence type="ECO:0000256" key="1">
    <source>
        <dbReference type="ARBA" id="ARBA00006526"/>
    </source>
</evidence>
<dbReference type="GO" id="GO:0005524">
    <property type="term" value="F:ATP binding"/>
    <property type="evidence" value="ECO:0007669"/>
    <property type="project" value="UniProtKB-KW"/>
</dbReference>
<gene>
    <name evidence="6" type="ORF">C7431_107114</name>
</gene>
<dbReference type="AlphaFoldDB" id="A0A2V2B8X2"/>
<proteinExistence type="inferred from homology"/>
<dbReference type="PROSITE" id="PS00211">
    <property type="entry name" value="ABC_TRANSPORTER_1"/>
    <property type="match status" value="1"/>
</dbReference>
<comment type="caution">
    <text evidence="6">The sequence shown here is derived from an EMBL/GenBank/DDBJ whole genome shotgun (WGS) entry which is preliminary data.</text>
</comment>
<dbReference type="PANTHER" id="PTHR42734">
    <property type="entry name" value="METAL TRANSPORT SYSTEM ATP-BINDING PROTEIN TM_0124-RELATED"/>
    <property type="match status" value="1"/>
</dbReference>
<dbReference type="STRING" id="574096.HA38_03540"/>
<dbReference type="InterPro" id="IPR027417">
    <property type="entry name" value="P-loop_NTPase"/>
</dbReference>
<reference evidence="6 7" key="1">
    <citation type="submission" date="2018-05" db="EMBL/GenBank/DDBJ databases">
        <title>Genomic Encyclopedia of Type Strains, Phase IV (KMG-V): Genome sequencing to study the core and pangenomes of soil and plant-associated prokaryotes.</title>
        <authorList>
            <person name="Whitman W."/>
        </authorList>
    </citation>
    <scope>NUCLEOTIDE SEQUENCE [LARGE SCALE GENOMIC DNA]</scope>
    <source>
        <strain evidence="6 7">PNA 200-10</strain>
    </source>
</reference>
<evidence type="ECO:0000256" key="3">
    <source>
        <dbReference type="ARBA" id="ARBA00022741"/>
    </source>
</evidence>
<dbReference type="SUPFAM" id="SSF52540">
    <property type="entry name" value="P-loop containing nucleoside triphosphate hydrolases"/>
    <property type="match status" value="1"/>
</dbReference>
<keyword evidence="2" id="KW-0813">Transport</keyword>
<dbReference type="PANTHER" id="PTHR42734:SF5">
    <property type="entry name" value="IRON TRANSPORT SYSTEM ATP-BINDING PROTEIN HI_0361-RELATED"/>
    <property type="match status" value="1"/>
</dbReference>
<dbReference type="FunFam" id="3.40.50.300:FF:000134">
    <property type="entry name" value="Iron-enterobactin ABC transporter ATP-binding protein"/>
    <property type="match status" value="1"/>
</dbReference>
<keyword evidence="4" id="KW-0067">ATP-binding</keyword>
<dbReference type="InterPro" id="IPR050153">
    <property type="entry name" value="Metal_Ion_Import_ABC"/>
</dbReference>
<evidence type="ECO:0000256" key="4">
    <source>
        <dbReference type="ARBA" id="ARBA00022840"/>
    </source>
</evidence>
<dbReference type="SMART" id="SM00382">
    <property type="entry name" value="AAA"/>
    <property type="match status" value="1"/>
</dbReference>
<dbReference type="NCBIfam" id="NF011630">
    <property type="entry name" value="PRK15056.1"/>
    <property type="match status" value="1"/>
</dbReference>
<name>A0A2V2B8X2_9GAMM</name>
<protein>
    <submittedName>
        <fullName evidence="6">ABC-type Mn2+/Zn2+ transport system ATPase subunit</fullName>
    </submittedName>
</protein>
<dbReference type="Pfam" id="PF00005">
    <property type="entry name" value="ABC_tran"/>
    <property type="match status" value="1"/>
</dbReference>
<dbReference type="OrthoDB" id="9806726at2"/>
<feature type="domain" description="ABC transporter" evidence="5">
    <location>
        <begin position="5"/>
        <end position="240"/>
    </location>
</feature>
<dbReference type="InterPro" id="IPR017871">
    <property type="entry name" value="ABC_transporter-like_CS"/>
</dbReference>
<evidence type="ECO:0000256" key="2">
    <source>
        <dbReference type="ARBA" id="ARBA00022448"/>
    </source>
</evidence>
<evidence type="ECO:0000259" key="5">
    <source>
        <dbReference type="PROSITE" id="PS50893"/>
    </source>
</evidence>
<comment type="similarity">
    <text evidence="1">Belongs to the ABC transporter superfamily. Drug exporter-2 (TC 3.A.1.117) family.</text>
</comment>
<dbReference type="RefSeq" id="WP_109717707.1">
    <property type="nucleotide sequence ID" value="NZ_JASHLQ010000001.1"/>
</dbReference>
<dbReference type="Gene3D" id="3.40.50.300">
    <property type="entry name" value="P-loop containing nucleotide triphosphate hydrolases"/>
    <property type="match status" value="1"/>
</dbReference>